<feature type="non-terminal residue" evidence="10">
    <location>
        <position position="345"/>
    </location>
</feature>
<dbReference type="Gene3D" id="1.10.10.60">
    <property type="entry name" value="Homeodomain-like"/>
    <property type="match status" value="1"/>
</dbReference>
<gene>
    <name evidence="10" type="ORF">MSPICULIGERA_LOCUS19806</name>
</gene>
<feature type="domain" description="POU-specific" evidence="9">
    <location>
        <begin position="78"/>
        <end position="152"/>
    </location>
</feature>
<dbReference type="AlphaFoldDB" id="A0AA36D6I8"/>
<sequence length="345" mass="38843">MLSDSTTHIPKNDFEEELPRAVPRGVRKEEELPPETSSRVVLPPAFQQQRVHIPAPGDTLHGFSVELLQEAVRQMPVEEREEMVRLGRSANSFKEMRIKFGFTQYDVGFAMGRRYGAEISQTTVSRYEACQLTYKNMQKLMPIFDTWITEAEASIIHGVSLLDIIQNGTKAIPNQPAPVVNIKKRKKRVNLDTQQHKSLEVVFCINPHPSRAYMDDLSEQLGLEYEKTRRSFQEEQASGDCSEYTGVDLEELVANAPGPSRKRSKHACAADGAGLYGPRMPYNTANTYKLIDPAAQKRSAAMVDNMDVDQPGPSRASNTTTHDAYAAYDVAEFMMKREARDENNN</sequence>
<dbReference type="InterPro" id="IPR001387">
    <property type="entry name" value="Cro/C1-type_HTH"/>
</dbReference>
<dbReference type="PROSITE" id="PS50071">
    <property type="entry name" value="HOMEOBOX_2"/>
    <property type="match status" value="1"/>
</dbReference>
<dbReference type="InterPro" id="IPR010982">
    <property type="entry name" value="Lambda_DNA-bd_dom_sf"/>
</dbReference>
<evidence type="ECO:0000313" key="10">
    <source>
        <dbReference type="EMBL" id="CAJ0581651.1"/>
    </source>
</evidence>
<dbReference type="EMBL" id="CATQJA010002663">
    <property type="protein sequence ID" value="CAJ0581651.1"/>
    <property type="molecule type" value="Genomic_DNA"/>
</dbReference>
<evidence type="ECO:0000256" key="6">
    <source>
        <dbReference type="RuleBase" id="RU000682"/>
    </source>
</evidence>
<evidence type="ECO:0000256" key="5">
    <source>
        <dbReference type="PROSITE-ProRule" id="PRU00108"/>
    </source>
</evidence>
<feature type="compositionally biased region" description="Basic and acidic residues" evidence="7">
    <location>
        <begin position="10"/>
        <end position="19"/>
    </location>
</feature>
<keyword evidence="2 5" id="KW-0238">DNA-binding</keyword>
<evidence type="ECO:0000256" key="4">
    <source>
        <dbReference type="ARBA" id="ARBA00023242"/>
    </source>
</evidence>
<dbReference type="GO" id="GO:0000978">
    <property type="term" value="F:RNA polymerase II cis-regulatory region sequence-specific DNA binding"/>
    <property type="evidence" value="ECO:0007669"/>
    <property type="project" value="TreeGrafter"/>
</dbReference>
<keyword evidence="3 5" id="KW-0371">Homeobox</keyword>
<dbReference type="GO" id="GO:0000981">
    <property type="term" value="F:DNA-binding transcription factor activity, RNA polymerase II-specific"/>
    <property type="evidence" value="ECO:0007669"/>
    <property type="project" value="TreeGrafter"/>
</dbReference>
<dbReference type="PANTHER" id="PTHR11636">
    <property type="entry name" value="POU DOMAIN"/>
    <property type="match status" value="1"/>
</dbReference>
<evidence type="ECO:0000259" key="9">
    <source>
        <dbReference type="PROSITE" id="PS51179"/>
    </source>
</evidence>
<dbReference type="InterPro" id="IPR001356">
    <property type="entry name" value="HD"/>
</dbReference>
<proteinExistence type="predicted"/>
<evidence type="ECO:0000259" key="8">
    <source>
        <dbReference type="PROSITE" id="PS50071"/>
    </source>
</evidence>
<dbReference type="GO" id="GO:0005634">
    <property type="term" value="C:nucleus"/>
    <property type="evidence" value="ECO:0007669"/>
    <property type="project" value="UniProtKB-SubCell"/>
</dbReference>
<dbReference type="Pfam" id="PF00157">
    <property type="entry name" value="Pou"/>
    <property type="match status" value="1"/>
</dbReference>
<evidence type="ECO:0000256" key="1">
    <source>
        <dbReference type="ARBA" id="ARBA00004123"/>
    </source>
</evidence>
<dbReference type="InterPro" id="IPR000327">
    <property type="entry name" value="POU_dom"/>
</dbReference>
<evidence type="ECO:0000313" key="11">
    <source>
        <dbReference type="Proteomes" id="UP001177023"/>
    </source>
</evidence>
<organism evidence="10 11">
    <name type="scientific">Mesorhabditis spiculigera</name>
    <dbReference type="NCBI Taxonomy" id="96644"/>
    <lineage>
        <taxon>Eukaryota</taxon>
        <taxon>Metazoa</taxon>
        <taxon>Ecdysozoa</taxon>
        <taxon>Nematoda</taxon>
        <taxon>Chromadorea</taxon>
        <taxon>Rhabditida</taxon>
        <taxon>Rhabditina</taxon>
        <taxon>Rhabditomorpha</taxon>
        <taxon>Rhabditoidea</taxon>
        <taxon>Rhabditidae</taxon>
        <taxon>Mesorhabditinae</taxon>
        <taxon>Mesorhabditis</taxon>
    </lineage>
</organism>
<dbReference type="PROSITE" id="PS51179">
    <property type="entry name" value="POU_3"/>
    <property type="match status" value="1"/>
</dbReference>
<name>A0AA36D6I8_9BILA</name>
<dbReference type="SMART" id="SM00352">
    <property type="entry name" value="POU"/>
    <property type="match status" value="1"/>
</dbReference>
<evidence type="ECO:0008006" key="12">
    <source>
        <dbReference type="Google" id="ProtNLM"/>
    </source>
</evidence>
<dbReference type="InterPro" id="IPR050255">
    <property type="entry name" value="POU_domain_TF"/>
</dbReference>
<dbReference type="CDD" id="cd00086">
    <property type="entry name" value="homeodomain"/>
    <property type="match status" value="1"/>
</dbReference>
<evidence type="ECO:0000256" key="3">
    <source>
        <dbReference type="ARBA" id="ARBA00023155"/>
    </source>
</evidence>
<comment type="subcellular location">
    <subcellularLocation>
        <location evidence="1 5 6">Nucleus</location>
    </subcellularLocation>
</comment>
<dbReference type="InterPro" id="IPR013847">
    <property type="entry name" value="POU"/>
</dbReference>
<feature type="domain" description="Homeobox" evidence="8">
    <location>
        <begin position="182"/>
        <end position="242"/>
    </location>
</feature>
<dbReference type="SUPFAM" id="SSF47413">
    <property type="entry name" value="lambda repressor-like DNA-binding domains"/>
    <property type="match status" value="1"/>
</dbReference>
<feature type="DNA-binding region" description="Homeobox" evidence="5">
    <location>
        <begin position="184"/>
        <end position="243"/>
    </location>
</feature>
<protein>
    <recommendedName>
        <fullName evidence="12">POU-specific domain-containing protein</fullName>
    </recommendedName>
</protein>
<evidence type="ECO:0000256" key="2">
    <source>
        <dbReference type="ARBA" id="ARBA00023125"/>
    </source>
</evidence>
<feature type="region of interest" description="Disordered" evidence="7">
    <location>
        <begin position="1"/>
        <end position="38"/>
    </location>
</feature>
<accession>A0AA36D6I8</accession>
<dbReference type="Pfam" id="PF00046">
    <property type="entry name" value="Homeodomain"/>
    <property type="match status" value="1"/>
</dbReference>
<dbReference type="InterPro" id="IPR009057">
    <property type="entry name" value="Homeodomain-like_sf"/>
</dbReference>
<dbReference type="SUPFAM" id="SSF46689">
    <property type="entry name" value="Homeodomain-like"/>
    <property type="match status" value="1"/>
</dbReference>
<dbReference type="PANTHER" id="PTHR11636:SF137">
    <property type="entry name" value="HOMEOBOX PROTEIN CEH-18"/>
    <property type="match status" value="1"/>
</dbReference>
<dbReference type="PRINTS" id="PR00028">
    <property type="entry name" value="POUDOMAIN"/>
</dbReference>
<dbReference type="Proteomes" id="UP001177023">
    <property type="component" value="Unassembled WGS sequence"/>
</dbReference>
<comment type="caution">
    <text evidence="10">The sequence shown here is derived from an EMBL/GenBank/DDBJ whole genome shotgun (WGS) entry which is preliminary data.</text>
</comment>
<keyword evidence="11" id="KW-1185">Reference proteome</keyword>
<reference evidence="10" key="1">
    <citation type="submission" date="2023-06" db="EMBL/GenBank/DDBJ databases">
        <authorList>
            <person name="Delattre M."/>
        </authorList>
    </citation>
    <scope>NUCLEOTIDE SEQUENCE</scope>
    <source>
        <strain evidence="10">AF72</strain>
    </source>
</reference>
<dbReference type="Gene3D" id="1.10.260.40">
    <property type="entry name" value="lambda repressor-like DNA-binding domains"/>
    <property type="match status" value="1"/>
</dbReference>
<keyword evidence="4 5" id="KW-0539">Nucleus</keyword>
<dbReference type="CDD" id="cd00093">
    <property type="entry name" value="HTH_XRE"/>
    <property type="match status" value="1"/>
</dbReference>
<evidence type="ECO:0000256" key="7">
    <source>
        <dbReference type="SAM" id="MobiDB-lite"/>
    </source>
</evidence>